<evidence type="ECO:0000256" key="1">
    <source>
        <dbReference type="ARBA" id="ARBA00003195"/>
    </source>
</evidence>
<accession>A0A6P3XJX0</accession>
<evidence type="ECO:0000256" key="12">
    <source>
        <dbReference type="ARBA" id="ARBA00023157"/>
    </source>
</evidence>
<keyword evidence="12" id="KW-1015">Disulfide bond</keyword>
<feature type="coiled-coil region" evidence="13">
    <location>
        <begin position="92"/>
        <end position="119"/>
    </location>
</feature>
<keyword evidence="14" id="KW-1185">Reference proteome</keyword>
<evidence type="ECO:0000256" key="4">
    <source>
        <dbReference type="ARBA" id="ARBA00008006"/>
    </source>
</evidence>
<comment type="similarity">
    <text evidence="4">Belongs to the complex I NDUFB7 subunit family.</text>
</comment>
<dbReference type="GO" id="GO:0005743">
    <property type="term" value="C:mitochondrial inner membrane"/>
    <property type="evidence" value="ECO:0007669"/>
    <property type="project" value="UniProtKB-SubCell"/>
</dbReference>
<dbReference type="PANTHER" id="PTHR20900">
    <property type="entry name" value="NADH:UBIQUINONE OXIDOREDUCTASE B18-LIKE SUBUNIT"/>
    <property type="match status" value="1"/>
</dbReference>
<evidence type="ECO:0000313" key="14">
    <source>
        <dbReference type="Proteomes" id="UP000515204"/>
    </source>
</evidence>
<dbReference type="GeneID" id="106746450"/>
<dbReference type="Proteomes" id="UP000515204">
    <property type="component" value="Unplaced"/>
</dbReference>
<protein>
    <recommendedName>
        <fullName evidence="5">NADH dehydrogenase [ubiquinone] 1 beta subcomplex subunit 7</fullName>
    </recommendedName>
</protein>
<keyword evidence="9" id="KW-0249">Electron transport</keyword>
<dbReference type="InterPro" id="IPR008698">
    <property type="entry name" value="NDUB7"/>
</dbReference>
<evidence type="ECO:0000256" key="6">
    <source>
        <dbReference type="ARBA" id="ARBA00022448"/>
    </source>
</evidence>
<name>A0A6P3XJX0_DINQU</name>
<comment type="subcellular location">
    <subcellularLocation>
        <location evidence="3">Mitochondrion inner membrane</location>
        <topology evidence="3">Peripheral membrane protein</topology>
    </subcellularLocation>
    <subcellularLocation>
        <location evidence="2">Mitochondrion intermembrane space</location>
    </subcellularLocation>
</comment>
<keyword evidence="8" id="KW-0999">Mitochondrion inner membrane</keyword>
<dbReference type="CTD" id="32434"/>
<dbReference type="Pfam" id="PF05676">
    <property type="entry name" value="NDUF_B7"/>
    <property type="match status" value="1"/>
</dbReference>
<dbReference type="RefSeq" id="XP_014478542.1">
    <property type="nucleotide sequence ID" value="XM_014623056.1"/>
</dbReference>
<organism evidence="14 15">
    <name type="scientific">Dinoponera quadriceps</name>
    <name type="common">South American ant</name>
    <dbReference type="NCBI Taxonomy" id="609295"/>
    <lineage>
        <taxon>Eukaryota</taxon>
        <taxon>Metazoa</taxon>
        <taxon>Ecdysozoa</taxon>
        <taxon>Arthropoda</taxon>
        <taxon>Hexapoda</taxon>
        <taxon>Insecta</taxon>
        <taxon>Pterygota</taxon>
        <taxon>Neoptera</taxon>
        <taxon>Endopterygota</taxon>
        <taxon>Hymenoptera</taxon>
        <taxon>Apocrita</taxon>
        <taxon>Aculeata</taxon>
        <taxon>Formicoidea</taxon>
        <taxon>Formicidae</taxon>
        <taxon>Ponerinae</taxon>
        <taxon>Ponerini</taxon>
        <taxon>Dinoponera</taxon>
    </lineage>
</organism>
<comment type="function">
    <text evidence="1">Accessory subunit of the mitochondrial membrane respiratory chain NADH dehydrogenase (Complex I), that is believed not to be involved in catalysis. Complex I functions in the transfer of electrons from NADH to the respiratory chain. The immediate electron acceptor for the enzyme is believed to be ubiquinone.</text>
</comment>
<keyword evidence="10" id="KW-0496">Mitochondrion</keyword>
<sequence>MGNYIATYITKPDVMPVPEGPPTFDPMLGFPTGRKPREMLVSEEDMIAAKIPRDRRDYCAHKYMDLLQCHRIHYPVMLKCAYEKHEYSRCRANDTILRLKEYERERRLLERRKRIQQKQAAAA</sequence>
<evidence type="ECO:0000256" key="2">
    <source>
        <dbReference type="ARBA" id="ARBA00004569"/>
    </source>
</evidence>
<evidence type="ECO:0000256" key="10">
    <source>
        <dbReference type="ARBA" id="ARBA00023128"/>
    </source>
</evidence>
<evidence type="ECO:0000256" key="8">
    <source>
        <dbReference type="ARBA" id="ARBA00022792"/>
    </source>
</evidence>
<dbReference type="KEGG" id="dqu:106746450"/>
<dbReference type="OrthoDB" id="268414at2759"/>
<dbReference type="PANTHER" id="PTHR20900:SF0">
    <property type="entry name" value="NADH DEHYDROGENASE [UBIQUINONE] 1 BETA SUBCOMPLEX SUBUNIT 7"/>
    <property type="match status" value="1"/>
</dbReference>
<gene>
    <name evidence="15" type="primary">LOC106746450</name>
</gene>
<keyword evidence="13" id="KW-0175">Coiled coil</keyword>
<keyword evidence="11" id="KW-0472">Membrane</keyword>
<evidence type="ECO:0000256" key="5">
    <source>
        <dbReference type="ARBA" id="ARBA00018677"/>
    </source>
</evidence>
<evidence type="ECO:0000256" key="7">
    <source>
        <dbReference type="ARBA" id="ARBA00022660"/>
    </source>
</evidence>
<evidence type="ECO:0000256" key="3">
    <source>
        <dbReference type="ARBA" id="ARBA00004637"/>
    </source>
</evidence>
<evidence type="ECO:0000256" key="13">
    <source>
        <dbReference type="SAM" id="Coils"/>
    </source>
</evidence>
<keyword evidence="6" id="KW-0813">Transport</keyword>
<keyword evidence="7" id="KW-0679">Respiratory chain</keyword>
<dbReference type="AlphaFoldDB" id="A0A6P3XJX0"/>
<evidence type="ECO:0000256" key="11">
    <source>
        <dbReference type="ARBA" id="ARBA00023136"/>
    </source>
</evidence>
<proteinExistence type="inferred from homology"/>
<dbReference type="GO" id="GO:0005758">
    <property type="term" value="C:mitochondrial intermembrane space"/>
    <property type="evidence" value="ECO:0007669"/>
    <property type="project" value="UniProtKB-SubCell"/>
</dbReference>
<evidence type="ECO:0000313" key="15">
    <source>
        <dbReference type="RefSeq" id="XP_014478542.1"/>
    </source>
</evidence>
<reference evidence="15" key="1">
    <citation type="submission" date="2025-08" db="UniProtKB">
        <authorList>
            <consortium name="RefSeq"/>
        </authorList>
    </citation>
    <scope>IDENTIFICATION</scope>
</reference>
<evidence type="ECO:0000256" key="9">
    <source>
        <dbReference type="ARBA" id="ARBA00022982"/>
    </source>
</evidence>